<evidence type="ECO:0000313" key="3">
    <source>
        <dbReference type="Proteomes" id="UP000179164"/>
    </source>
</evidence>
<keyword evidence="1" id="KW-0472">Membrane</keyword>
<sequence>MLDVVYKNSSSSAVYGLGFVGAAIYFISTATGFWIGVLGFLKAIVWPVFLVYDAFKFLGS</sequence>
<name>A0A1G2B148_9BACT</name>
<organism evidence="2 3">
    <name type="scientific">Candidatus Kerfeldbacteria bacterium RIFCSPLOWO2_01_FULL_48_11</name>
    <dbReference type="NCBI Taxonomy" id="1798543"/>
    <lineage>
        <taxon>Bacteria</taxon>
        <taxon>Candidatus Kerfeldiibacteriota</taxon>
    </lineage>
</organism>
<protein>
    <submittedName>
        <fullName evidence="2">Uncharacterized protein</fullName>
    </submittedName>
</protein>
<keyword evidence="1" id="KW-0812">Transmembrane</keyword>
<proteinExistence type="predicted"/>
<dbReference type="AlphaFoldDB" id="A0A1G2B148"/>
<accession>A0A1G2B148</accession>
<evidence type="ECO:0000313" key="2">
    <source>
        <dbReference type="EMBL" id="OGY82466.1"/>
    </source>
</evidence>
<feature type="transmembrane region" description="Helical" evidence="1">
    <location>
        <begin position="12"/>
        <end position="28"/>
    </location>
</feature>
<dbReference type="STRING" id="1798543.A2898_05535"/>
<comment type="caution">
    <text evidence="2">The sequence shown here is derived from an EMBL/GenBank/DDBJ whole genome shotgun (WGS) entry which is preliminary data.</text>
</comment>
<dbReference type="Proteomes" id="UP000179164">
    <property type="component" value="Unassembled WGS sequence"/>
</dbReference>
<reference evidence="2 3" key="1">
    <citation type="journal article" date="2016" name="Nat. Commun.">
        <title>Thousands of microbial genomes shed light on interconnected biogeochemical processes in an aquifer system.</title>
        <authorList>
            <person name="Anantharaman K."/>
            <person name="Brown C.T."/>
            <person name="Hug L.A."/>
            <person name="Sharon I."/>
            <person name="Castelle C.J."/>
            <person name="Probst A.J."/>
            <person name="Thomas B.C."/>
            <person name="Singh A."/>
            <person name="Wilkins M.J."/>
            <person name="Karaoz U."/>
            <person name="Brodie E.L."/>
            <person name="Williams K.H."/>
            <person name="Hubbard S.S."/>
            <person name="Banfield J.F."/>
        </authorList>
    </citation>
    <scope>NUCLEOTIDE SEQUENCE [LARGE SCALE GENOMIC DNA]</scope>
</reference>
<evidence type="ECO:0000256" key="1">
    <source>
        <dbReference type="SAM" id="Phobius"/>
    </source>
</evidence>
<dbReference type="EMBL" id="MHKE01000020">
    <property type="protein sequence ID" value="OGY82466.1"/>
    <property type="molecule type" value="Genomic_DNA"/>
</dbReference>
<keyword evidence="1" id="KW-1133">Transmembrane helix</keyword>
<gene>
    <name evidence="2" type="ORF">A2898_05535</name>
</gene>